<dbReference type="PROSITE" id="PS51257">
    <property type="entry name" value="PROKAR_LIPOPROTEIN"/>
    <property type="match status" value="1"/>
</dbReference>
<keyword evidence="1" id="KW-1133">Transmembrane helix</keyword>
<evidence type="ECO:0000256" key="1">
    <source>
        <dbReference type="SAM" id="Phobius"/>
    </source>
</evidence>
<accession>A0A8S5LQA4</accession>
<organism evidence="2">
    <name type="scientific">Siphoviridae sp. ctVFv13</name>
    <dbReference type="NCBI Taxonomy" id="2827576"/>
    <lineage>
        <taxon>Viruses</taxon>
        <taxon>Duplodnaviria</taxon>
        <taxon>Heunggongvirae</taxon>
        <taxon>Uroviricota</taxon>
        <taxon>Caudoviricetes</taxon>
    </lineage>
</organism>
<name>A0A8S5LQA4_9CAUD</name>
<protein>
    <submittedName>
        <fullName evidence="2">Phosphoinositide-interacting protein family</fullName>
    </submittedName>
</protein>
<keyword evidence="1" id="KW-0472">Membrane</keyword>
<feature type="transmembrane region" description="Helical" evidence="1">
    <location>
        <begin position="39"/>
        <end position="60"/>
    </location>
</feature>
<keyword evidence="1" id="KW-0812">Transmembrane</keyword>
<sequence>MKTVKGNVLTILGIVAAIIAVSCGDTINSCESTIQMLGWAFVSLMLLATALVLCALGVSAEKEHEDTERMRKLNRISTHTNKWRDAQ</sequence>
<dbReference type="EMBL" id="BK015893">
    <property type="protein sequence ID" value="DAD72064.1"/>
    <property type="molecule type" value="Genomic_DNA"/>
</dbReference>
<reference evidence="2" key="1">
    <citation type="journal article" date="2021" name="Proc. Natl. Acad. Sci. U.S.A.">
        <title>A Catalog of Tens of Thousands of Viruses from Human Metagenomes Reveals Hidden Associations with Chronic Diseases.</title>
        <authorList>
            <person name="Tisza M.J."/>
            <person name="Buck C.B."/>
        </authorList>
    </citation>
    <scope>NUCLEOTIDE SEQUENCE</scope>
    <source>
        <strain evidence="2">CtVFv13</strain>
    </source>
</reference>
<proteinExistence type="predicted"/>
<evidence type="ECO:0000313" key="2">
    <source>
        <dbReference type="EMBL" id="DAD72064.1"/>
    </source>
</evidence>